<evidence type="ECO:0000313" key="2">
    <source>
        <dbReference type="WBParaSite" id="ALUE_0001933901-mRNA-1"/>
    </source>
</evidence>
<dbReference type="WBParaSite" id="ALUE_0001933901-mRNA-1">
    <property type="protein sequence ID" value="ALUE_0001933901-mRNA-1"/>
    <property type="gene ID" value="ALUE_0001933901"/>
</dbReference>
<accession>A0A0M3IKR2</accession>
<proteinExistence type="predicted"/>
<sequence length="248" mass="27415">MNVFPAKLSFHPWRNCLGYIIYDNNALRTITLLQPRNGFLVGVFSVCGYSKICEPLVVHLYSFTSSSLAEFNSGQLSTVLLNEKFASAAGFSEDDQVIAISVILNISPPSRNGCARLAEDTEIHVQPYTGHIKENTERTEQRVEGDGSMSGLSSTFSRFLSRFASFGDTNDHSMVDDFIKNISRDGTGCCNYASIVRIAGDSVDDSVFALLLLLPKDAPNERRIADILRVNLVSLLCILFRFVIPKCN</sequence>
<reference evidence="2" key="1">
    <citation type="submission" date="2017-02" db="UniProtKB">
        <authorList>
            <consortium name="WormBaseParasite"/>
        </authorList>
    </citation>
    <scope>IDENTIFICATION</scope>
</reference>
<dbReference type="Proteomes" id="UP000036681">
    <property type="component" value="Unplaced"/>
</dbReference>
<organism evidence="1 2">
    <name type="scientific">Ascaris lumbricoides</name>
    <name type="common">Giant roundworm</name>
    <dbReference type="NCBI Taxonomy" id="6252"/>
    <lineage>
        <taxon>Eukaryota</taxon>
        <taxon>Metazoa</taxon>
        <taxon>Ecdysozoa</taxon>
        <taxon>Nematoda</taxon>
        <taxon>Chromadorea</taxon>
        <taxon>Rhabditida</taxon>
        <taxon>Spirurina</taxon>
        <taxon>Ascaridomorpha</taxon>
        <taxon>Ascaridoidea</taxon>
        <taxon>Ascarididae</taxon>
        <taxon>Ascaris</taxon>
    </lineage>
</organism>
<name>A0A0M3IKR2_ASCLU</name>
<protein>
    <submittedName>
        <fullName evidence="2">CPSF_A domain-containing protein</fullName>
    </submittedName>
</protein>
<keyword evidence="1" id="KW-1185">Reference proteome</keyword>
<evidence type="ECO:0000313" key="1">
    <source>
        <dbReference type="Proteomes" id="UP000036681"/>
    </source>
</evidence>
<dbReference type="AlphaFoldDB" id="A0A0M3IKR2"/>